<evidence type="ECO:0000313" key="1">
    <source>
        <dbReference type="EMBL" id="MBF9221788.1"/>
    </source>
</evidence>
<protein>
    <submittedName>
        <fullName evidence="1">DUF2199 domain-containing protein</fullName>
    </submittedName>
</protein>
<dbReference type="EMBL" id="JADQDM010000005">
    <property type="protein sequence ID" value="MBF9221788.1"/>
    <property type="molecule type" value="Genomic_DNA"/>
</dbReference>
<accession>A0ABS0I502</accession>
<sequence>MSYKCHCCGEIHQDLPDIGIDKPFLATEILEEDWPGRVELTADTCIIDGKDFFIRGVLIIPVHEDENGLGFGVWVSQKKENFQTYVENSDSAEIGPYFGWFANELGPYAPTLSLKTMAHFQGNNQRPLIELEPTDHPLSIDYQNGISIERAWEIVHEYMPA</sequence>
<organism evidence="1 2">
    <name type="scientific">Hymenobacter ruricola</name>
    <dbReference type="NCBI Taxonomy" id="2791023"/>
    <lineage>
        <taxon>Bacteria</taxon>
        <taxon>Pseudomonadati</taxon>
        <taxon>Bacteroidota</taxon>
        <taxon>Cytophagia</taxon>
        <taxon>Cytophagales</taxon>
        <taxon>Hymenobacteraceae</taxon>
        <taxon>Hymenobacter</taxon>
    </lineage>
</organism>
<comment type="caution">
    <text evidence="1">The sequence shown here is derived from an EMBL/GenBank/DDBJ whole genome shotgun (WGS) entry which is preliminary data.</text>
</comment>
<evidence type="ECO:0000313" key="2">
    <source>
        <dbReference type="Proteomes" id="UP000618931"/>
    </source>
</evidence>
<dbReference type="Pfam" id="PF09965">
    <property type="entry name" value="DUF2199"/>
    <property type="match status" value="1"/>
</dbReference>
<name>A0ABS0I502_9BACT</name>
<dbReference type="RefSeq" id="WP_196293247.1">
    <property type="nucleotide sequence ID" value="NZ_JADQDM010000005.1"/>
</dbReference>
<gene>
    <name evidence="1" type="ORF">I2H31_11815</name>
</gene>
<keyword evidence="2" id="KW-1185">Reference proteome</keyword>
<reference evidence="1 2" key="1">
    <citation type="submission" date="2020-11" db="EMBL/GenBank/DDBJ databases">
        <authorList>
            <person name="Kim M.K."/>
        </authorList>
    </citation>
    <scope>NUCLEOTIDE SEQUENCE [LARGE SCALE GENOMIC DNA]</scope>
    <source>
        <strain evidence="1 2">BT662</strain>
    </source>
</reference>
<proteinExistence type="predicted"/>
<dbReference type="InterPro" id="IPR018697">
    <property type="entry name" value="DUF2199"/>
</dbReference>
<dbReference type="Proteomes" id="UP000618931">
    <property type="component" value="Unassembled WGS sequence"/>
</dbReference>